<protein>
    <submittedName>
        <fullName evidence="6">3-oxosteroid 1-dehydrogenase</fullName>
        <ecNumber evidence="6">1.3.99.4</ecNumber>
    </submittedName>
</protein>
<dbReference type="PANTHER" id="PTHR43400:SF10">
    <property type="entry name" value="3-OXOSTEROID 1-DEHYDROGENASE"/>
    <property type="match status" value="1"/>
</dbReference>
<evidence type="ECO:0000256" key="3">
    <source>
        <dbReference type="ARBA" id="ARBA00022827"/>
    </source>
</evidence>
<keyword evidence="7" id="KW-1185">Reference proteome</keyword>
<dbReference type="InterPro" id="IPR050315">
    <property type="entry name" value="FAD-oxidoreductase_2"/>
</dbReference>
<dbReference type="EMBL" id="VJSY01000038">
    <property type="protein sequence ID" value="MDR8756160.1"/>
    <property type="molecule type" value="Genomic_DNA"/>
</dbReference>
<dbReference type="EC" id="1.3.99.4" evidence="6"/>
<dbReference type="PANTHER" id="PTHR43400">
    <property type="entry name" value="FUMARATE REDUCTASE"/>
    <property type="match status" value="1"/>
</dbReference>
<dbReference type="InterPro" id="IPR027477">
    <property type="entry name" value="Succ_DH/fumarate_Rdtase_cat_sf"/>
</dbReference>
<keyword evidence="4 6" id="KW-0560">Oxidoreductase</keyword>
<dbReference type="SUPFAM" id="SSF56425">
    <property type="entry name" value="Succinate dehydrogenase/fumarate reductase flavoprotein, catalytic domain"/>
    <property type="match status" value="1"/>
</dbReference>
<keyword evidence="2" id="KW-0285">Flavoprotein</keyword>
<comment type="caution">
    <text evidence="6">The sequence shown here is derived from an EMBL/GenBank/DDBJ whole genome shotgun (WGS) entry which is preliminary data.</text>
</comment>
<reference evidence="6 7" key="1">
    <citation type="submission" date="2019-06" db="EMBL/GenBank/DDBJ databases">
        <title>Evolution of Burkholderia multivorans in the lungs of Cystic Fibrosis patients.</title>
        <authorList>
            <person name="Moreira L.M."/>
        </authorList>
    </citation>
    <scope>NUCLEOTIDE SEQUENCE [LARGE SCALE GENOMIC DNA]</scope>
    <source>
        <strain evidence="6 7">VC13239</strain>
    </source>
</reference>
<evidence type="ECO:0000313" key="6">
    <source>
        <dbReference type="EMBL" id="MDR8756160.1"/>
    </source>
</evidence>
<evidence type="ECO:0000256" key="2">
    <source>
        <dbReference type="ARBA" id="ARBA00022630"/>
    </source>
</evidence>
<proteinExistence type="predicted"/>
<evidence type="ECO:0000256" key="1">
    <source>
        <dbReference type="ARBA" id="ARBA00001974"/>
    </source>
</evidence>
<dbReference type="InterPro" id="IPR003953">
    <property type="entry name" value="FAD-dep_OxRdtase_2_FAD-bd"/>
</dbReference>
<dbReference type="Proteomes" id="UP001248067">
    <property type="component" value="Unassembled WGS sequence"/>
</dbReference>
<gene>
    <name evidence="6" type="primary">kstD_1</name>
    <name evidence="6" type="ORF">FEQ00_04594</name>
</gene>
<sequence>MEHVWGAPTVGVAGEEKQRALFVERNLPGCVIVNGQGRRFVNEAAPYSEFVPAMYRDHARTGASVPAWMVFDARFRRNYPCGPIMPASMMPDARIPAAFRDVLVKADTIDALAARIGVDAAGLHDTLRDMARYAATGIDEAFGKGDNAFDTYYGDPRNRPNPCLGPIDQAPFYAVRIDAGDIGTKGGLVTDAQARVLRADGAPIDGLYAIGNTSASMMGASYPGAGSTLGPAMTFGFIAADHLAAQAADAGGRPLRPSTTELDGVQ</sequence>
<dbReference type="Gene3D" id="3.50.50.60">
    <property type="entry name" value="FAD/NAD(P)-binding domain"/>
    <property type="match status" value="1"/>
</dbReference>
<dbReference type="Pfam" id="PF00890">
    <property type="entry name" value="FAD_binding_2"/>
    <property type="match status" value="1"/>
</dbReference>
<dbReference type="SUPFAM" id="SSF51905">
    <property type="entry name" value="FAD/NAD(P)-binding domain"/>
    <property type="match status" value="1"/>
</dbReference>
<name>A0ABU2E8G6_9BURK</name>
<dbReference type="InterPro" id="IPR036188">
    <property type="entry name" value="FAD/NAD-bd_sf"/>
</dbReference>
<accession>A0ABU2E8G6</accession>
<organism evidence="6 7">
    <name type="scientific">Burkholderia pseudomultivorans</name>
    <dbReference type="NCBI Taxonomy" id="1207504"/>
    <lineage>
        <taxon>Bacteria</taxon>
        <taxon>Pseudomonadati</taxon>
        <taxon>Pseudomonadota</taxon>
        <taxon>Betaproteobacteria</taxon>
        <taxon>Burkholderiales</taxon>
        <taxon>Burkholderiaceae</taxon>
        <taxon>Burkholderia</taxon>
        <taxon>Burkholderia cepacia complex</taxon>
    </lineage>
</organism>
<comment type="cofactor">
    <cofactor evidence="1">
        <name>FAD</name>
        <dbReference type="ChEBI" id="CHEBI:57692"/>
    </cofactor>
</comment>
<dbReference type="GO" id="GO:0047571">
    <property type="term" value="F:3-oxosteroid 1-dehydrogenase activity"/>
    <property type="evidence" value="ECO:0007669"/>
    <property type="project" value="UniProtKB-EC"/>
</dbReference>
<dbReference type="Gene3D" id="3.90.700.10">
    <property type="entry name" value="Succinate dehydrogenase/fumarate reductase flavoprotein, catalytic domain"/>
    <property type="match status" value="1"/>
</dbReference>
<evidence type="ECO:0000313" key="7">
    <source>
        <dbReference type="Proteomes" id="UP001248067"/>
    </source>
</evidence>
<feature type="domain" description="FAD-dependent oxidoreductase 2 FAD-binding" evidence="5">
    <location>
        <begin position="1"/>
        <end position="229"/>
    </location>
</feature>
<evidence type="ECO:0000259" key="5">
    <source>
        <dbReference type="Pfam" id="PF00890"/>
    </source>
</evidence>
<keyword evidence="3" id="KW-0274">FAD</keyword>
<evidence type="ECO:0000256" key="4">
    <source>
        <dbReference type="ARBA" id="ARBA00023002"/>
    </source>
</evidence>